<dbReference type="CDD" id="cd00165">
    <property type="entry name" value="S4"/>
    <property type="match status" value="1"/>
</dbReference>
<reference evidence="3" key="1">
    <citation type="journal article" date="2015" name="PeerJ">
        <title>First genomic representation of candidate bacterial phylum KSB3 points to enhanced environmental sensing as a trigger of wastewater bulking.</title>
        <authorList>
            <person name="Sekiguchi Y."/>
            <person name="Ohashi A."/>
            <person name="Parks D.H."/>
            <person name="Yamauchi T."/>
            <person name="Tyson G.W."/>
            <person name="Hugenholtz P."/>
        </authorList>
    </citation>
    <scope>NUCLEOTIDE SEQUENCE [LARGE SCALE GENOMIC DNA]</scope>
</reference>
<gene>
    <name evidence="3" type="ORF">U14_03982</name>
</gene>
<protein>
    <recommendedName>
        <fullName evidence="2">RNA-binding S4 domain-containing protein</fullName>
    </recommendedName>
</protein>
<evidence type="ECO:0000313" key="3">
    <source>
        <dbReference type="EMBL" id="GAK52726.1"/>
    </source>
</evidence>
<dbReference type="EMBL" id="DF820459">
    <property type="protein sequence ID" value="GAK52726.1"/>
    <property type="molecule type" value="Genomic_DNA"/>
</dbReference>
<accession>A0A0S6W457</accession>
<dbReference type="SUPFAM" id="SSF55174">
    <property type="entry name" value="Alpha-L RNA-binding motif"/>
    <property type="match status" value="1"/>
</dbReference>
<proteinExistence type="predicted"/>
<dbReference type="Pfam" id="PF01479">
    <property type="entry name" value="S4"/>
    <property type="match status" value="1"/>
</dbReference>
<dbReference type="AlphaFoldDB" id="A0A0S6W457"/>
<keyword evidence="4" id="KW-1185">Reference proteome</keyword>
<feature type="domain" description="RNA-binding S4" evidence="2">
    <location>
        <begin position="122"/>
        <end position="167"/>
    </location>
</feature>
<dbReference type="PROSITE" id="PS50889">
    <property type="entry name" value="S4"/>
    <property type="match status" value="1"/>
</dbReference>
<keyword evidence="1" id="KW-0694">RNA-binding</keyword>
<evidence type="ECO:0000313" key="4">
    <source>
        <dbReference type="Proteomes" id="UP000030700"/>
    </source>
</evidence>
<dbReference type="HOGENOM" id="CLU_133094_0_0_0"/>
<name>A0A0S6W457_9BACT</name>
<sequence length="171" mass="19400">MQAHLLWSVYQAASTRTIQRHCATCGKTVAFTNSGKIRRNANGKNIFEYAIYRCENGHTWNQKIRQYKAGDVKERQAQHNHNGHGNGHALRSNIEPLQLALHQARGTATIHIRLEIVEGVWRLDTLLAAHIADVSRTKIQNMLTAGRILLNERIAPPDTVVRENDLIRIEL</sequence>
<dbReference type="Gene3D" id="3.10.290.10">
    <property type="entry name" value="RNA-binding S4 domain"/>
    <property type="match status" value="1"/>
</dbReference>
<organism evidence="3">
    <name type="scientific">Candidatus Moduliflexus flocculans</name>
    <dbReference type="NCBI Taxonomy" id="1499966"/>
    <lineage>
        <taxon>Bacteria</taxon>
        <taxon>Candidatus Moduliflexota</taxon>
        <taxon>Candidatus Moduliflexia</taxon>
        <taxon>Candidatus Moduliflexales</taxon>
        <taxon>Candidatus Moduliflexaceae</taxon>
    </lineage>
</organism>
<dbReference type="InterPro" id="IPR036986">
    <property type="entry name" value="S4_RNA-bd_sf"/>
</dbReference>
<dbReference type="Proteomes" id="UP000030700">
    <property type="component" value="Unassembled WGS sequence"/>
</dbReference>
<dbReference type="GO" id="GO:0003723">
    <property type="term" value="F:RNA binding"/>
    <property type="evidence" value="ECO:0007669"/>
    <property type="project" value="UniProtKB-KW"/>
</dbReference>
<dbReference type="InterPro" id="IPR002942">
    <property type="entry name" value="S4_RNA-bd"/>
</dbReference>
<evidence type="ECO:0000256" key="1">
    <source>
        <dbReference type="PROSITE-ProRule" id="PRU00182"/>
    </source>
</evidence>
<evidence type="ECO:0000259" key="2">
    <source>
        <dbReference type="Pfam" id="PF01479"/>
    </source>
</evidence>